<keyword evidence="3" id="KW-1185">Reference proteome</keyword>
<organism evidence="2 3">
    <name type="scientific">Hevea brasiliensis</name>
    <name type="common">Para rubber tree</name>
    <name type="synonym">Siphonia brasiliensis</name>
    <dbReference type="NCBI Taxonomy" id="3981"/>
    <lineage>
        <taxon>Eukaryota</taxon>
        <taxon>Viridiplantae</taxon>
        <taxon>Streptophyta</taxon>
        <taxon>Embryophyta</taxon>
        <taxon>Tracheophyta</taxon>
        <taxon>Spermatophyta</taxon>
        <taxon>Magnoliopsida</taxon>
        <taxon>eudicotyledons</taxon>
        <taxon>Gunneridae</taxon>
        <taxon>Pentapetalae</taxon>
        <taxon>rosids</taxon>
        <taxon>fabids</taxon>
        <taxon>Malpighiales</taxon>
        <taxon>Euphorbiaceae</taxon>
        <taxon>Crotonoideae</taxon>
        <taxon>Micrandreae</taxon>
        <taxon>Hevea</taxon>
    </lineage>
</organism>
<dbReference type="PANTHER" id="PTHR47303:SF1">
    <property type="entry name" value="NF-KAPPA-B INHIBITOR BETA"/>
    <property type="match status" value="1"/>
</dbReference>
<dbReference type="PROSITE" id="PS50297">
    <property type="entry name" value="ANK_REP_REGION"/>
    <property type="match status" value="1"/>
</dbReference>
<sequence length="266" mass="29494">MSIQVLCSIVKFKPSHVSLLNSSWVLEEISKKNFIICLALHGGQSIINHSSSTVNVDEELVEANTEPPNPQEAEVEFKAWRKKNAAALHAILISCSSSTLSYIREIDCAKLCWNTLATVHKGLLQLRNKEESSNDECVKYRPLCQAIVKEDLAAVESFLHHHPEAINRKITHFEGCTALHLATITGNIKLVEKLVELMSEEDLEIVDNSKATALYSAAAIEATRIVELLNRKNKKLVTIPVNGVLPVAAACLYGHRDLVSILQYSF</sequence>
<comment type="caution">
    <text evidence="2">The sequence shown here is derived from an EMBL/GenBank/DDBJ whole genome shotgun (WGS) entry which is preliminary data.</text>
</comment>
<dbReference type="PROSITE" id="PS50088">
    <property type="entry name" value="ANK_REPEAT"/>
    <property type="match status" value="1"/>
</dbReference>
<feature type="repeat" description="ANK" evidence="1">
    <location>
        <begin position="174"/>
        <end position="196"/>
    </location>
</feature>
<protein>
    <submittedName>
        <fullName evidence="2">Uncharacterized protein</fullName>
    </submittedName>
</protein>
<dbReference type="SMART" id="SM00248">
    <property type="entry name" value="ANK"/>
    <property type="match status" value="2"/>
</dbReference>
<reference evidence="2 3" key="1">
    <citation type="journal article" date="2020" name="Mol. Plant">
        <title>The Chromosome-Based Rubber Tree Genome Provides New Insights into Spurge Genome Evolution and Rubber Biosynthesis.</title>
        <authorList>
            <person name="Liu J."/>
            <person name="Shi C."/>
            <person name="Shi C.C."/>
            <person name="Li W."/>
            <person name="Zhang Q.J."/>
            <person name="Zhang Y."/>
            <person name="Li K."/>
            <person name="Lu H.F."/>
            <person name="Shi C."/>
            <person name="Zhu S.T."/>
            <person name="Xiao Z.Y."/>
            <person name="Nan H."/>
            <person name="Yue Y."/>
            <person name="Zhu X.G."/>
            <person name="Wu Y."/>
            <person name="Hong X.N."/>
            <person name="Fan G.Y."/>
            <person name="Tong Y."/>
            <person name="Zhang D."/>
            <person name="Mao C.L."/>
            <person name="Liu Y.L."/>
            <person name="Hao S.J."/>
            <person name="Liu W.Q."/>
            <person name="Lv M.Q."/>
            <person name="Zhang H.B."/>
            <person name="Liu Y."/>
            <person name="Hu-Tang G.R."/>
            <person name="Wang J.P."/>
            <person name="Wang J.H."/>
            <person name="Sun Y.H."/>
            <person name="Ni S.B."/>
            <person name="Chen W.B."/>
            <person name="Zhang X.C."/>
            <person name="Jiao Y.N."/>
            <person name="Eichler E.E."/>
            <person name="Li G.H."/>
            <person name="Liu X."/>
            <person name="Gao L.Z."/>
        </authorList>
    </citation>
    <scope>NUCLEOTIDE SEQUENCE [LARGE SCALE GENOMIC DNA]</scope>
    <source>
        <strain evidence="3">cv. GT1</strain>
        <tissue evidence="2">Leaf</tissue>
    </source>
</reference>
<name>A0A6A6K1Y0_HEVBR</name>
<gene>
    <name evidence="2" type="ORF">GH714_043729</name>
</gene>
<dbReference type="EMBL" id="JAAGAX010000106">
    <property type="protein sequence ID" value="KAF2282524.1"/>
    <property type="molecule type" value="Genomic_DNA"/>
</dbReference>
<accession>A0A6A6K1Y0</accession>
<dbReference type="Pfam" id="PF12796">
    <property type="entry name" value="Ank_2"/>
    <property type="match status" value="1"/>
</dbReference>
<dbReference type="InterPro" id="IPR036770">
    <property type="entry name" value="Ankyrin_rpt-contain_sf"/>
</dbReference>
<keyword evidence="1" id="KW-0040">ANK repeat</keyword>
<dbReference type="Proteomes" id="UP000467840">
    <property type="component" value="Unassembled WGS sequence"/>
</dbReference>
<proteinExistence type="predicted"/>
<evidence type="ECO:0000313" key="3">
    <source>
        <dbReference type="Proteomes" id="UP000467840"/>
    </source>
</evidence>
<dbReference type="InterPro" id="IPR002110">
    <property type="entry name" value="Ankyrin_rpt"/>
</dbReference>
<dbReference type="AlphaFoldDB" id="A0A6A6K1Y0"/>
<evidence type="ECO:0000313" key="2">
    <source>
        <dbReference type="EMBL" id="KAF2282524.1"/>
    </source>
</evidence>
<evidence type="ECO:0000256" key="1">
    <source>
        <dbReference type="PROSITE-ProRule" id="PRU00023"/>
    </source>
</evidence>
<dbReference type="PANTHER" id="PTHR47303">
    <property type="match status" value="1"/>
</dbReference>
<dbReference type="Gene3D" id="1.25.40.20">
    <property type="entry name" value="Ankyrin repeat-containing domain"/>
    <property type="match status" value="1"/>
</dbReference>
<dbReference type="SUPFAM" id="SSF48403">
    <property type="entry name" value="Ankyrin repeat"/>
    <property type="match status" value="1"/>
</dbReference>